<gene>
    <name evidence="3" type="ORF">MENT_LOCUS43704</name>
</gene>
<evidence type="ECO:0000256" key="2">
    <source>
        <dbReference type="SAM" id="SignalP"/>
    </source>
</evidence>
<dbReference type="EMBL" id="CAJEWN010000840">
    <property type="protein sequence ID" value="CAD2190885.1"/>
    <property type="molecule type" value="Genomic_DNA"/>
</dbReference>
<dbReference type="Proteomes" id="UP000580250">
    <property type="component" value="Unassembled WGS sequence"/>
</dbReference>
<evidence type="ECO:0000256" key="1">
    <source>
        <dbReference type="SAM" id="MobiDB-lite"/>
    </source>
</evidence>
<feature type="region of interest" description="Disordered" evidence="1">
    <location>
        <begin position="22"/>
        <end position="42"/>
    </location>
</feature>
<evidence type="ECO:0000313" key="4">
    <source>
        <dbReference type="Proteomes" id="UP000580250"/>
    </source>
</evidence>
<feature type="signal peptide" evidence="2">
    <location>
        <begin position="1"/>
        <end position="16"/>
    </location>
</feature>
<comment type="caution">
    <text evidence="3">The sequence shown here is derived from an EMBL/GenBank/DDBJ whole genome shotgun (WGS) entry which is preliminary data.</text>
</comment>
<reference evidence="3 4" key="1">
    <citation type="submission" date="2020-08" db="EMBL/GenBank/DDBJ databases">
        <authorList>
            <person name="Koutsovoulos G."/>
            <person name="Danchin GJ E."/>
        </authorList>
    </citation>
    <scope>NUCLEOTIDE SEQUENCE [LARGE SCALE GENOMIC DNA]</scope>
</reference>
<keyword evidence="2" id="KW-0732">Signal</keyword>
<dbReference type="AlphaFoldDB" id="A0A6V7WUZ8"/>
<protein>
    <submittedName>
        <fullName evidence="3">Uncharacterized protein</fullName>
    </submittedName>
</protein>
<accession>A0A6V7WUZ8</accession>
<name>A0A6V7WUZ8_MELEN</name>
<evidence type="ECO:0000313" key="3">
    <source>
        <dbReference type="EMBL" id="CAD2190885.1"/>
    </source>
</evidence>
<organism evidence="3 4">
    <name type="scientific">Meloidogyne enterolobii</name>
    <name type="common">Root-knot nematode worm</name>
    <name type="synonym">Meloidogyne mayaguensis</name>
    <dbReference type="NCBI Taxonomy" id="390850"/>
    <lineage>
        <taxon>Eukaryota</taxon>
        <taxon>Metazoa</taxon>
        <taxon>Ecdysozoa</taxon>
        <taxon>Nematoda</taxon>
        <taxon>Chromadorea</taxon>
        <taxon>Rhabditida</taxon>
        <taxon>Tylenchina</taxon>
        <taxon>Tylenchomorpha</taxon>
        <taxon>Tylenchoidea</taxon>
        <taxon>Meloidogynidae</taxon>
        <taxon>Meloidogyninae</taxon>
        <taxon>Meloidogyne</taxon>
    </lineage>
</organism>
<proteinExistence type="predicted"/>
<sequence>MITFLLLMTHFQVTNGMFHQEESSSSRGKHVQMHSSPQPSTESGMHFSLVELSILIRILDFINIDYIKGITDPNFDSEKIIINYCNIEFNNLPMEDKNSIIPIYDQLKNKLTQVVEQYNEHFPYHIVENKNNSLRFKNSIIAEGLKEYSLKMDINKFIEFLWKMGILPPTWENMDLQDLLNKSIEMTAILTGPHKTNLYIECKKILQNTYNAKRNIYILWHFFALARMLIRQFIQNSNPDYVNLLAQFKRNNLYVFVFLIKIVFIRFKDIFRK</sequence>
<feature type="compositionally biased region" description="Polar residues" evidence="1">
    <location>
        <begin position="33"/>
        <end position="42"/>
    </location>
</feature>
<feature type="chain" id="PRO_5027676159" evidence="2">
    <location>
        <begin position="17"/>
        <end position="273"/>
    </location>
</feature>